<name>A0A4S3JRI4_9EURO</name>
<dbReference type="OrthoDB" id="2727348at2759"/>
<dbReference type="Proteomes" id="UP000324241">
    <property type="component" value="Unassembled WGS sequence"/>
</dbReference>
<gene>
    <name evidence="3" type="ORF">ATNIH1004_002039</name>
    <name evidence="4" type="ORF">ATNIH1004_003810</name>
    <name evidence="5" type="ORF">EYZ11_002432</name>
</gene>
<dbReference type="GeneID" id="54324741"/>
<evidence type="ECO:0000313" key="4">
    <source>
        <dbReference type="EMBL" id="KAA8651117.1"/>
    </source>
</evidence>
<dbReference type="EMBL" id="QUQM01000012">
    <property type="protein sequence ID" value="KAA8641299.1"/>
    <property type="molecule type" value="Genomic_DNA"/>
</dbReference>
<dbReference type="VEuPathDB" id="FungiDB:EYZ11_002432"/>
<dbReference type="EMBL" id="SOSA01000054">
    <property type="protein sequence ID" value="THC98080.1"/>
    <property type="molecule type" value="Genomic_DNA"/>
</dbReference>
<evidence type="ECO:0000313" key="3">
    <source>
        <dbReference type="EMBL" id="KAA8641299.1"/>
    </source>
</evidence>
<dbReference type="GO" id="GO:0019836">
    <property type="term" value="P:symbiont-mediated hemolysis of host erythrocyte"/>
    <property type="evidence" value="ECO:0007669"/>
    <property type="project" value="InterPro"/>
</dbReference>
<evidence type="ECO:0000313" key="6">
    <source>
        <dbReference type="Proteomes" id="UP000308092"/>
    </source>
</evidence>
<dbReference type="PIRSF" id="PIRSF007951">
    <property type="entry name" value="Hemolysin, aegerolysin type"/>
    <property type="match status" value="1"/>
</dbReference>
<accession>A0A4S3JRI4</accession>
<feature type="region of interest" description="Disordered" evidence="2">
    <location>
        <begin position="27"/>
        <end position="49"/>
    </location>
</feature>
<feature type="compositionally biased region" description="Basic and acidic residues" evidence="2">
    <location>
        <begin position="29"/>
        <end position="49"/>
    </location>
</feature>
<dbReference type="EMBL" id="QUQM01000001">
    <property type="protein sequence ID" value="KAA8651117.1"/>
    <property type="molecule type" value="Genomic_DNA"/>
</dbReference>
<protein>
    <submittedName>
        <fullName evidence="5">Uncharacterized protein</fullName>
    </submittedName>
</protein>
<reference evidence="5 6" key="1">
    <citation type="submission" date="2019-03" db="EMBL/GenBank/DDBJ databases">
        <title>The genome sequence of a newly discovered highly antifungal drug resistant Aspergillus species, Aspergillus tanneri NIH 1004.</title>
        <authorList>
            <person name="Mounaud S."/>
            <person name="Singh I."/>
            <person name="Joardar V."/>
            <person name="Pakala S."/>
            <person name="Pakala S."/>
            <person name="Venepally P."/>
            <person name="Hoover J."/>
            <person name="Nierman W."/>
            <person name="Chung J."/>
            <person name="Losada L."/>
        </authorList>
    </citation>
    <scope>NUCLEOTIDE SEQUENCE [LARGE SCALE GENOMIC DNA]</scope>
    <source>
        <strain evidence="5 6">NIH1004</strain>
    </source>
</reference>
<evidence type="ECO:0000256" key="2">
    <source>
        <dbReference type="SAM" id="MobiDB-lite"/>
    </source>
</evidence>
<sequence length="133" mass="14589">MYAQDGTIRIVNNNGESILIARADAQPGKFHEAGDKEKEIPPRDLNDTEIKSNDEFTVNFCGRDSEPTDTKGTLDLTDLDDDCIATLSWKVPFWSKTNTFQVQNIRSGYTVTADGYNRTGSGLGTAVVKVVKG</sequence>
<keyword evidence="6" id="KW-1185">Reference proteome</keyword>
<comment type="caution">
    <text evidence="5">The sequence shown here is derived from an EMBL/GenBank/DDBJ whole genome shotgun (WGS) entry which is preliminary data.</text>
</comment>
<dbReference type="Proteomes" id="UP000308092">
    <property type="component" value="Unassembled WGS sequence"/>
</dbReference>
<reference evidence="3 7" key="2">
    <citation type="submission" date="2019-08" db="EMBL/GenBank/DDBJ databases">
        <title>The genome sequence of a newly discovered highly antifungal drug resistant Aspergillus species, Aspergillus tanneri NIH 1004.</title>
        <authorList>
            <person name="Mounaud S."/>
            <person name="Singh I."/>
            <person name="Joardar V."/>
            <person name="Pakala S."/>
            <person name="Pakala S."/>
            <person name="Venepally P."/>
            <person name="Chung J.K."/>
            <person name="Losada L."/>
            <person name="Nierman W.C."/>
        </authorList>
    </citation>
    <scope>NUCLEOTIDE SEQUENCE [LARGE SCALE GENOMIC DNA]</scope>
    <source>
        <strain evidence="3 7">NIH1004</strain>
    </source>
</reference>
<comment type="similarity">
    <text evidence="1">Belongs to the aegerolysin family.</text>
</comment>
<dbReference type="AlphaFoldDB" id="A0A4S3JRI4"/>
<dbReference type="InterPro" id="IPR009413">
    <property type="entry name" value="Aegerolysin-typ"/>
</dbReference>
<dbReference type="Pfam" id="PF06355">
    <property type="entry name" value="Aegerolysin"/>
    <property type="match status" value="1"/>
</dbReference>
<dbReference type="Gene3D" id="2.60.270.50">
    <property type="match status" value="1"/>
</dbReference>
<organism evidence="5 6">
    <name type="scientific">Aspergillus tanneri</name>
    <dbReference type="NCBI Taxonomy" id="1220188"/>
    <lineage>
        <taxon>Eukaryota</taxon>
        <taxon>Fungi</taxon>
        <taxon>Dikarya</taxon>
        <taxon>Ascomycota</taxon>
        <taxon>Pezizomycotina</taxon>
        <taxon>Eurotiomycetes</taxon>
        <taxon>Eurotiomycetidae</taxon>
        <taxon>Eurotiales</taxon>
        <taxon>Aspergillaceae</taxon>
        <taxon>Aspergillus</taxon>
        <taxon>Aspergillus subgen. Circumdati</taxon>
    </lineage>
</organism>
<dbReference type="RefSeq" id="XP_033420661.1">
    <property type="nucleotide sequence ID" value="XM_033566734.1"/>
</dbReference>
<evidence type="ECO:0000256" key="1">
    <source>
        <dbReference type="ARBA" id="ARBA00010795"/>
    </source>
</evidence>
<proteinExistence type="inferred from homology"/>
<evidence type="ECO:0000313" key="5">
    <source>
        <dbReference type="EMBL" id="THC98080.1"/>
    </source>
</evidence>
<evidence type="ECO:0000313" key="7">
    <source>
        <dbReference type="Proteomes" id="UP000324241"/>
    </source>
</evidence>
<dbReference type="STRING" id="1220188.A0A4S3JRI4"/>